<evidence type="ECO:0000313" key="3">
    <source>
        <dbReference type="Proteomes" id="UP000342300"/>
    </source>
</evidence>
<feature type="non-terminal residue" evidence="2">
    <location>
        <position position="39"/>
    </location>
</feature>
<dbReference type="GO" id="GO:0003994">
    <property type="term" value="F:aconitate hydratase activity"/>
    <property type="evidence" value="ECO:0007669"/>
    <property type="project" value="InterPro"/>
</dbReference>
<organism evidence="2 3">
    <name type="scientific">Candidatus Accumulibacter phosphatis</name>
    <dbReference type="NCBI Taxonomy" id="327160"/>
    <lineage>
        <taxon>Bacteria</taxon>
        <taxon>Pseudomonadati</taxon>
        <taxon>Pseudomonadota</taxon>
        <taxon>Betaproteobacteria</taxon>
        <taxon>Candidatus Accumulibacter</taxon>
    </lineage>
</organism>
<dbReference type="Gene3D" id="1.25.40.310">
    <property type="entry name" value="Aconitate B, HEAT-like domain"/>
    <property type="match status" value="1"/>
</dbReference>
<accession>A0A6A7RXJ0</accession>
<reference evidence="2 3" key="1">
    <citation type="submission" date="2017-09" db="EMBL/GenBank/DDBJ databases">
        <title>Metagenomic Analysis Reveals Denitrifying Candidatus Accumulibacter and Flanking Population as a Source of N2O.</title>
        <authorList>
            <person name="Gao H."/>
            <person name="Mao Y."/>
            <person name="Zhao X."/>
            <person name="Liu W.-T."/>
            <person name="Zhang T."/>
            <person name="Wells G."/>
        </authorList>
    </citation>
    <scope>NUCLEOTIDE SEQUENCE [LARGE SCALE GENOMIC DNA]</scope>
    <source>
        <strain evidence="2">CANDO_2_IC</strain>
    </source>
</reference>
<protein>
    <recommendedName>
        <fullName evidence="1">Aconitase B HEAT-like domain-containing protein</fullName>
    </recommendedName>
</protein>
<proteinExistence type="predicted"/>
<feature type="domain" description="Aconitase B HEAT-like" evidence="1">
    <location>
        <begin position="5"/>
        <end position="38"/>
    </location>
</feature>
<dbReference type="InterPro" id="IPR036288">
    <property type="entry name" value="Aconitase_B_HEAT-like_dom_sf"/>
</dbReference>
<dbReference type="AlphaFoldDB" id="A0A6A7RXJ0"/>
<dbReference type="InterPro" id="IPR015933">
    <property type="entry name" value="Aconitase_B_HEAT-like_dom"/>
</dbReference>
<gene>
    <name evidence="2" type="ORF">CRU78_17465</name>
</gene>
<dbReference type="Proteomes" id="UP000342300">
    <property type="component" value="Unassembled WGS sequence"/>
</dbReference>
<sequence length="39" mass="4352">MLESYRAHVAERAALGIPPLPLTAQQTRELVELLKNPPQ</sequence>
<comment type="caution">
    <text evidence="2">The sequence shown here is derived from an EMBL/GenBank/DDBJ whole genome shotgun (WGS) entry which is preliminary data.</text>
</comment>
<evidence type="ECO:0000313" key="2">
    <source>
        <dbReference type="EMBL" id="MQM32193.1"/>
    </source>
</evidence>
<dbReference type="SUPFAM" id="SSF74778">
    <property type="entry name" value="Aconitase B, N-terminal domain"/>
    <property type="match status" value="1"/>
</dbReference>
<name>A0A6A7RXJ0_9PROT</name>
<dbReference type="EMBL" id="PDHS01000462">
    <property type="protein sequence ID" value="MQM32193.1"/>
    <property type="molecule type" value="Genomic_DNA"/>
</dbReference>
<dbReference type="GO" id="GO:0006099">
    <property type="term" value="P:tricarboxylic acid cycle"/>
    <property type="evidence" value="ECO:0007669"/>
    <property type="project" value="InterPro"/>
</dbReference>
<dbReference type="Pfam" id="PF11791">
    <property type="entry name" value="Aconitase_B_N"/>
    <property type="match status" value="1"/>
</dbReference>
<evidence type="ECO:0000259" key="1">
    <source>
        <dbReference type="Pfam" id="PF11791"/>
    </source>
</evidence>